<dbReference type="KEGG" id="psz:PSTAB_3233"/>
<reference evidence="2 3" key="1">
    <citation type="journal article" date="2011" name="J. Bacteriol.">
        <title>Complete Genome Sequence of the Type Strain Pseudomonas stutzeri CGMCC 1.1803.</title>
        <authorList>
            <person name="Chen M."/>
            <person name="Yan Y."/>
            <person name="Zhang W."/>
            <person name="Lu W."/>
            <person name="Wang J."/>
            <person name="Ping S."/>
            <person name="Lin M."/>
        </authorList>
    </citation>
    <scope>NUCLEOTIDE SEQUENCE [LARGE SCALE GENOMIC DNA]</scope>
    <source>
        <strain evidence="3">ATCC 17588 / DSM 5190 / CCUG 11256 / JCM 5965 / LMG 11199 / NCIMB 11358 / Stanier 221</strain>
    </source>
</reference>
<dbReference type="PATRIC" id="fig|316.105.peg.3422"/>
<reference evidence="3" key="3">
    <citation type="submission" date="2011-06" db="EMBL/GenBank/DDBJ databases">
        <title>Complete genome sequence of Pseudomonas stutzeri strain CGMCC 1.1803.</title>
        <authorList>
            <person name="Yan Y."/>
            <person name="Chen M."/>
            <person name="Lu W."/>
            <person name="Zhang W."/>
            <person name="Ping S."/>
            <person name="Lin M."/>
        </authorList>
    </citation>
    <scope>NUCLEOTIDE SEQUENCE [LARGE SCALE GENOMIC DNA]</scope>
    <source>
        <strain evidence="3">ATCC 17588 / DSM 5190 / CCUG 11256 / JCM 5965 / LMG 11199 / NCIMB 11358 / Stanier 221</strain>
    </source>
</reference>
<accession>F8HAB3</accession>
<feature type="compositionally biased region" description="Basic and acidic residues" evidence="1">
    <location>
        <begin position="1"/>
        <end position="10"/>
    </location>
</feature>
<evidence type="ECO:0000313" key="3">
    <source>
        <dbReference type="Proteomes" id="UP000008932"/>
    </source>
</evidence>
<evidence type="ECO:0000256" key="1">
    <source>
        <dbReference type="SAM" id="MobiDB-lite"/>
    </source>
</evidence>
<organism evidence="2 3">
    <name type="scientific">Stutzerimonas stutzeri (strain ATCC 17588 / DSM 5190 / CCUG 11256 / JCM 5965 / LMG 11199 / NBRC 14165 / NCIMB 11358 / Stanier 221)</name>
    <name type="common">Pseudomonas stutzeri</name>
    <dbReference type="NCBI Taxonomy" id="96563"/>
    <lineage>
        <taxon>Bacteria</taxon>
        <taxon>Pseudomonadati</taxon>
        <taxon>Pseudomonadota</taxon>
        <taxon>Gammaproteobacteria</taxon>
        <taxon>Pseudomonadales</taxon>
        <taxon>Pseudomonadaceae</taxon>
        <taxon>Stutzerimonas</taxon>
    </lineage>
</organism>
<protein>
    <submittedName>
        <fullName evidence="2">Uncharacterized protein</fullName>
    </submittedName>
</protein>
<proteinExistence type="predicted"/>
<reference key="2">
    <citation type="submission" date="2011-06" db="EMBL/GenBank/DDBJ databases">
        <title>Complete Genome Sequence of Pseudomonas stutzeri Strain CGMCC 1.1803.</title>
        <authorList>
            <person name="Yan Y."/>
            <person name="Chen M."/>
            <person name="Lu W."/>
            <person name="Zhang W."/>
            <person name="Ping S."/>
            <person name="Lin M."/>
        </authorList>
    </citation>
    <scope>NUCLEOTIDE SEQUENCE</scope>
    <source>
        <strain>ATCC 17588</strain>
    </source>
</reference>
<gene>
    <name evidence="2" type="ordered locus">PSTAB_3233</name>
</gene>
<dbReference type="Proteomes" id="UP000008932">
    <property type="component" value="Chromosome"/>
</dbReference>
<accession>A0A0H3Z3W6</accession>
<name>F8HAB3_STUS2</name>
<dbReference type="AlphaFoldDB" id="F8HAB3"/>
<evidence type="ECO:0000313" key="2">
    <source>
        <dbReference type="EMBL" id="AEJ06514.1"/>
    </source>
</evidence>
<sequence length="46" mass="5419">MRSRHDDTSRRASPWPHGARRPVWPAFGRTNRIRQSRAMVVLHLAK</sequence>
<dbReference type="EMBL" id="CP002881">
    <property type="protein sequence ID" value="AEJ06514.1"/>
    <property type="molecule type" value="Genomic_DNA"/>
</dbReference>
<dbReference type="HOGENOM" id="CLU_3188097_0_0_6"/>
<feature type="region of interest" description="Disordered" evidence="1">
    <location>
        <begin position="1"/>
        <end position="23"/>
    </location>
</feature>